<dbReference type="Proteomes" id="UP000008694">
    <property type="component" value="Unassembled WGS sequence"/>
</dbReference>
<reference evidence="2" key="1">
    <citation type="journal article" date="2011" name="Nat. Genet.">
        <title>The Arabidopsis lyrata genome sequence and the basis of rapid genome size change.</title>
        <authorList>
            <person name="Hu T.T."/>
            <person name="Pattyn P."/>
            <person name="Bakker E.G."/>
            <person name="Cao J."/>
            <person name="Cheng J.-F."/>
            <person name="Clark R.M."/>
            <person name="Fahlgren N."/>
            <person name="Fawcett J.A."/>
            <person name="Grimwood J."/>
            <person name="Gundlach H."/>
            <person name="Haberer G."/>
            <person name="Hollister J.D."/>
            <person name="Ossowski S."/>
            <person name="Ottilar R.P."/>
            <person name="Salamov A.A."/>
            <person name="Schneeberger K."/>
            <person name="Spannagl M."/>
            <person name="Wang X."/>
            <person name="Yang L."/>
            <person name="Nasrallah M.E."/>
            <person name="Bergelson J."/>
            <person name="Carrington J.C."/>
            <person name="Gaut B.S."/>
            <person name="Schmutz J."/>
            <person name="Mayer K.F.X."/>
            <person name="Van de Peer Y."/>
            <person name="Grigoriev I.V."/>
            <person name="Nordborg M."/>
            <person name="Weigel D."/>
            <person name="Guo Y.-L."/>
        </authorList>
    </citation>
    <scope>NUCLEOTIDE SEQUENCE [LARGE SCALE GENOMIC DNA]</scope>
    <source>
        <strain evidence="2">cv. MN47</strain>
    </source>
</reference>
<dbReference type="AlphaFoldDB" id="D7L0D1"/>
<evidence type="ECO:0000313" key="2">
    <source>
        <dbReference type="Proteomes" id="UP000008694"/>
    </source>
</evidence>
<name>D7L0D1_ARALL</name>
<keyword evidence="2" id="KW-1185">Reference proteome</keyword>
<dbReference type="HOGENOM" id="CLU_2076306_0_0_1"/>
<accession>D7L0D1</accession>
<dbReference type="Gramene" id="scaffold_300265.1">
    <property type="protein sequence ID" value="scaffold_300265.1"/>
    <property type="gene ID" value="scaffold_300265.1"/>
</dbReference>
<dbReference type="EMBL" id="GL348715">
    <property type="protein sequence ID" value="EFH58532.1"/>
    <property type="molecule type" value="Genomic_DNA"/>
</dbReference>
<evidence type="ECO:0000313" key="1">
    <source>
        <dbReference type="EMBL" id="EFH58532.1"/>
    </source>
</evidence>
<sequence length="118" mass="13167">MARFPRNDRWDMKDCGQATEKYSLCGNCGNKAIPWCSSQLHRFFVDTRNHAVPNTVGDPVESQQKVHQSTTPCFVDKAIRCDLVIELYSILLANGCLLNWGFTTTSTPRTNALGSSDP</sequence>
<proteinExistence type="predicted"/>
<organism evidence="2">
    <name type="scientific">Arabidopsis lyrata subsp. lyrata</name>
    <name type="common">Lyre-leaved rock-cress</name>
    <dbReference type="NCBI Taxonomy" id="81972"/>
    <lineage>
        <taxon>Eukaryota</taxon>
        <taxon>Viridiplantae</taxon>
        <taxon>Streptophyta</taxon>
        <taxon>Embryophyta</taxon>
        <taxon>Tracheophyta</taxon>
        <taxon>Spermatophyta</taxon>
        <taxon>Magnoliopsida</taxon>
        <taxon>eudicotyledons</taxon>
        <taxon>Gunneridae</taxon>
        <taxon>Pentapetalae</taxon>
        <taxon>rosids</taxon>
        <taxon>malvids</taxon>
        <taxon>Brassicales</taxon>
        <taxon>Brassicaceae</taxon>
        <taxon>Camelineae</taxon>
        <taxon>Arabidopsis</taxon>
    </lineage>
</organism>
<protein>
    <submittedName>
        <fullName evidence="1">Predicted protein</fullName>
    </submittedName>
</protein>
<gene>
    <name evidence="1" type="ORF">ARALYDRAFT_896295</name>
</gene>